<comment type="caution">
    <text evidence="13">The sequence shown here is derived from an EMBL/GenBank/DDBJ whole genome shotgun (WGS) entry which is preliminary data.</text>
</comment>
<evidence type="ECO:0000313" key="14">
    <source>
        <dbReference type="Proteomes" id="UP000037397"/>
    </source>
</evidence>
<dbReference type="CDD" id="cd16917">
    <property type="entry name" value="HATPase_UhpB-NarQ-NarX-like"/>
    <property type="match status" value="1"/>
</dbReference>
<comment type="catalytic activity">
    <reaction evidence="1">
        <text>ATP + protein L-histidine = ADP + protein N-phospho-L-histidine.</text>
        <dbReference type="EC" id="2.7.13.3"/>
    </reaction>
</comment>
<feature type="transmembrane region" description="Helical" evidence="10">
    <location>
        <begin position="121"/>
        <end position="141"/>
    </location>
</feature>
<gene>
    <name evidence="13" type="ORF">VV01_11590</name>
</gene>
<evidence type="ECO:0000313" key="13">
    <source>
        <dbReference type="EMBL" id="KNX37641.1"/>
    </source>
</evidence>
<feature type="transmembrane region" description="Helical" evidence="10">
    <location>
        <begin position="98"/>
        <end position="115"/>
    </location>
</feature>
<dbReference type="Gene3D" id="1.20.5.1930">
    <property type="match status" value="1"/>
</dbReference>
<evidence type="ECO:0000256" key="2">
    <source>
        <dbReference type="ARBA" id="ARBA00012438"/>
    </source>
</evidence>
<evidence type="ECO:0000256" key="4">
    <source>
        <dbReference type="ARBA" id="ARBA00022679"/>
    </source>
</evidence>
<proteinExistence type="predicted"/>
<organism evidence="13 14">
    <name type="scientific">Luteipulveratus halotolerans</name>
    <dbReference type="NCBI Taxonomy" id="1631356"/>
    <lineage>
        <taxon>Bacteria</taxon>
        <taxon>Bacillati</taxon>
        <taxon>Actinomycetota</taxon>
        <taxon>Actinomycetes</taxon>
        <taxon>Micrococcales</taxon>
        <taxon>Dermacoccaceae</taxon>
        <taxon>Luteipulveratus</taxon>
    </lineage>
</organism>
<dbReference type="Gene3D" id="3.30.565.10">
    <property type="entry name" value="Histidine kinase-like ATPase, C-terminal domain"/>
    <property type="match status" value="1"/>
</dbReference>
<keyword evidence="3" id="KW-0597">Phosphoprotein</keyword>
<evidence type="ECO:0000259" key="12">
    <source>
        <dbReference type="Pfam" id="PF07730"/>
    </source>
</evidence>
<feature type="transmembrane region" description="Helical" evidence="10">
    <location>
        <begin position="29"/>
        <end position="47"/>
    </location>
</feature>
<keyword evidence="8" id="KW-0902">Two-component regulatory system</keyword>
<evidence type="ECO:0000256" key="8">
    <source>
        <dbReference type="ARBA" id="ARBA00023012"/>
    </source>
</evidence>
<keyword evidence="10" id="KW-1133">Transmembrane helix</keyword>
<evidence type="ECO:0000256" key="6">
    <source>
        <dbReference type="ARBA" id="ARBA00022777"/>
    </source>
</evidence>
<evidence type="ECO:0000256" key="3">
    <source>
        <dbReference type="ARBA" id="ARBA00022553"/>
    </source>
</evidence>
<dbReference type="AlphaFoldDB" id="A0A0L6CIL1"/>
<dbReference type="EC" id="2.7.13.3" evidence="2"/>
<feature type="region of interest" description="Disordered" evidence="9">
    <location>
        <begin position="346"/>
        <end position="366"/>
    </location>
</feature>
<dbReference type="InterPro" id="IPR011712">
    <property type="entry name" value="Sig_transdc_His_kin_sub3_dim/P"/>
</dbReference>
<evidence type="ECO:0000256" key="5">
    <source>
        <dbReference type="ARBA" id="ARBA00022741"/>
    </source>
</evidence>
<dbReference type="GO" id="GO:0016020">
    <property type="term" value="C:membrane"/>
    <property type="evidence" value="ECO:0007669"/>
    <property type="project" value="InterPro"/>
</dbReference>
<dbReference type="InterPro" id="IPR036890">
    <property type="entry name" value="HATPase_C_sf"/>
</dbReference>
<keyword evidence="10" id="KW-0812">Transmembrane</keyword>
<sequence>MPAAVLATLFITVGVLGSADHIPAGEGGREIDSVAITLGLTAAWALLLRWVQPYLMVAVSCLAVATYAYLGYPGGPAYLPGPLAVLTFGLVRPRRELYAVAAAYLLLMSGATVLAGDWDDYSAFIGFLGWTGAAVLVAELLRVRRERAAAHRETQRRQQQQTLVEQQLGLARDLHDSVAHALTAINVQASIAERMARRDPDAAVTAAAAIRETSRSSLLDLTEIVKSLRATDDTPTTPDRGLGDIDALVEQARGGGLRVEVDRLGARTPVGPEAGTAAYRLVQEALTNATRYAPGSRVRVGIDQREGLVVSVRDDGGDPQRADEKVQGSGHGLLGMRERVVASGGTLHHGPAQPQGFEVVGRWTSP</sequence>
<feature type="transmembrane region" description="Helical" evidence="10">
    <location>
        <begin position="76"/>
        <end position="91"/>
    </location>
</feature>
<dbReference type="STRING" id="1631356.VV01_11590"/>
<dbReference type="Pfam" id="PF02518">
    <property type="entry name" value="HATPase_c"/>
    <property type="match status" value="1"/>
</dbReference>
<keyword evidence="14" id="KW-1185">Reference proteome</keyword>
<dbReference type="Proteomes" id="UP000037397">
    <property type="component" value="Unassembled WGS sequence"/>
</dbReference>
<keyword evidence="10" id="KW-0472">Membrane</keyword>
<dbReference type="Pfam" id="PF07730">
    <property type="entry name" value="HisKA_3"/>
    <property type="match status" value="1"/>
</dbReference>
<evidence type="ECO:0000256" key="9">
    <source>
        <dbReference type="SAM" id="MobiDB-lite"/>
    </source>
</evidence>
<dbReference type="SUPFAM" id="SSF55874">
    <property type="entry name" value="ATPase domain of HSP90 chaperone/DNA topoisomerase II/histidine kinase"/>
    <property type="match status" value="1"/>
</dbReference>
<dbReference type="InterPro" id="IPR003594">
    <property type="entry name" value="HATPase_dom"/>
</dbReference>
<reference evidence="14" key="1">
    <citation type="submission" date="2015-03" db="EMBL/GenBank/DDBJ databases">
        <title>Luteipulveratus halotolerans sp. nov., a novel actinobacterium (Dermacoccaceae) from Sarawak, Malaysia.</title>
        <authorList>
            <person name="Juboi H."/>
            <person name="Basik A."/>
            <person name="Shamsul S.S."/>
            <person name="Arnold P."/>
            <person name="Schmitt E.K."/>
            <person name="Sanglier J.-J."/>
            <person name="Yeo T."/>
        </authorList>
    </citation>
    <scope>NUCLEOTIDE SEQUENCE [LARGE SCALE GENOMIC DNA]</scope>
    <source>
        <strain evidence="14">C296001</strain>
    </source>
</reference>
<evidence type="ECO:0000259" key="11">
    <source>
        <dbReference type="Pfam" id="PF02518"/>
    </source>
</evidence>
<keyword evidence="7" id="KW-0067">ATP-binding</keyword>
<keyword evidence="6" id="KW-0418">Kinase</keyword>
<dbReference type="PANTHER" id="PTHR24421:SF10">
    <property type="entry name" value="NITRATE_NITRITE SENSOR PROTEIN NARQ"/>
    <property type="match status" value="1"/>
</dbReference>
<evidence type="ECO:0000256" key="7">
    <source>
        <dbReference type="ARBA" id="ARBA00022840"/>
    </source>
</evidence>
<protein>
    <recommendedName>
        <fullName evidence="2">histidine kinase</fullName>
        <ecNumber evidence="2">2.7.13.3</ecNumber>
    </recommendedName>
</protein>
<dbReference type="EMBL" id="LAIR01000002">
    <property type="protein sequence ID" value="KNX37641.1"/>
    <property type="molecule type" value="Genomic_DNA"/>
</dbReference>
<dbReference type="GO" id="GO:0046983">
    <property type="term" value="F:protein dimerization activity"/>
    <property type="evidence" value="ECO:0007669"/>
    <property type="project" value="InterPro"/>
</dbReference>
<dbReference type="PANTHER" id="PTHR24421">
    <property type="entry name" value="NITRATE/NITRITE SENSOR PROTEIN NARX-RELATED"/>
    <property type="match status" value="1"/>
</dbReference>
<dbReference type="GO" id="GO:0005524">
    <property type="term" value="F:ATP binding"/>
    <property type="evidence" value="ECO:0007669"/>
    <property type="project" value="UniProtKB-KW"/>
</dbReference>
<name>A0A0L6CIL1_9MICO</name>
<evidence type="ECO:0000256" key="10">
    <source>
        <dbReference type="SAM" id="Phobius"/>
    </source>
</evidence>
<feature type="domain" description="Signal transduction histidine kinase subgroup 3 dimerisation and phosphoacceptor" evidence="12">
    <location>
        <begin position="170"/>
        <end position="232"/>
    </location>
</feature>
<dbReference type="InterPro" id="IPR050482">
    <property type="entry name" value="Sensor_HK_TwoCompSys"/>
</dbReference>
<keyword evidence="4" id="KW-0808">Transferase</keyword>
<accession>A0A0L6CIL1</accession>
<feature type="domain" description="Histidine kinase/HSP90-like ATPase" evidence="11">
    <location>
        <begin position="277"/>
        <end position="359"/>
    </location>
</feature>
<dbReference type="GO" id="GO:0000155">
    <property type="term" value="F:phosphorelay sensor kinase activity"/>
    <property type="evidence" value="ECO:0007669"/>
    <property type="project" value="InterPro"/>
</dbReference>
<keyword evidence="5" id="KW-0547">Nucleotide-binding</keyword>
<evidence type="ECO:0000256" key="1">
    <source>
        <dbReference type="ARBA" id="ARBA00000085"/>
    </source>
</evidence>